<gene>
    <name evidence="9" type="primary">CXCL9</name>
</gene>
<dbReference type="STRING" id="9986.ENSOCUP00000026932"/>
<reference evidence="9" key="2">
    <citation type="submission" date="2025-08" db="UniProtKB">
        <authorList>
            <consortium name="Ensembl"/>
        </authorList>
    </citation>
    <scope>IDENTIFICATION</scope>
    <source>
        <strain evidence="9">Thorbecke</strain>
    </source>
</reference>
<dbReference type="AlphaFoldDB" id="U3KNX2"/>
<dbReference type="FunFam" id="2.40.50.40:FF:000004">
    <property type="entry name" value="C-X-C motif chemokine"/>
    <property type="match status" value="1"/>
</dbReference>
<dbReference type="InterPro" id="IPR001089">
    <property type="entry name" value="Chemokine_CXC"/>
</dbReference>
<dbReference type="FunCoup" id="U3KNX2">
    <property type="interactions" value="170"/>
</dbReference>
<dbReference type="GO" id="GO:0008009">
    <property type="term" value="F:chemokine activity"/>
    <property type="evidence" value="ECO:0007669"/>
    <property type="project" value="Ensembl"/>
</dbReference>
<reference evidence="9" key="3">
    <citation type="submission" date="2025-09" db="UniProtKB">
        <authorList>
            <consortium name="Ensembl"/>
        </authorList>
    </citation>
    <scope>IDENTIFICATION</scope>
    <source>
        <strain evidence="9">Thorbecke</strain>
    </source>
</reference>
<dbReference type="GeneID" id="103350772"/>
<dbReference type="Pfam" id="PF00048">
    <property type="entry name" value="IL8"/>
    <property type="match status" value="1"/>
</dbReference>
<keyword evidence="6" id="KW-0145">Chemotaxis</keyword>
<accession>U3KNX2</accession>
<dbReference type="PROSITE" id="PS00471">
    <property type="entry name" value="SMALL_CYTOKINES_CXC"/>
    <property type="match status" value="1"/>
</dbReference>
<protein>
    <recommendedName>
        <fullName evidence="6">C-X-C motif chemokine</fullName>
    </recommendedName>
</protein>
<dbReference type="Gene3D" id="2.40.50.40">
    <property type="match status" value="1"/>
</dbReference>
<feature type="domain" description="Chemokine interleukin-8-like" evidence="8">
    <location>
        <begin position="57"/>
        <end position="118"/>
    </location>
</feature>
<evidence type="ECO:0000256" key="4">
    <source>
        <dbReference type="ARBA" id="ARBA00022525"/>
    </source>
</evidence>
<evidence type="ECO:0000259" key="8">
    <source>
        <dbReference type="SMART" id="SM00199"/>
    </source>
</evidence>
<dbReference type="Ensembl" id="ENSOCUT00000033884.2">
    <property type="protein sequence ID" value="ENSOCUP00000026932.2"/>
    <property type="gene ID" value="ENSOCUG00000029588.2"/>
</dbReference>
<dbReference type="GO" id="GO:0005615">
    <property type="term" value="C:extracellular space"/>
    <property type="evidence" value="ECO:0007669"/>
    <property type="project" value="UniProtKB-UniRule"/>
</dbReference>
<dbReference type="EMBL" id="AAGW02022955">
    <property type="status" value="NOT_ANNOTATED_CDS"/>
    <property type="molecule type" value="Genomic_DNA"/>
</dbReference>
<evidence type="ECO:0000256" key="1">
    <source>
        <dbReference type="ARBA" id="ARBA00004613"/>
    </source>
</evidence>
<dbReference type="Proteomes" id="UP000001811">
    <property type="component" value="Chromosome 15"/>
</dbReference>
<dbReference type="PaxDb" id="9986-ENSOCUP00000026932"/>
<feature type="compositionally biased region" description="Basic residues" evidence="7">
    <location>
        <begin position="120"/>
        <end position="153"/>
    </location>
</feature>
<dbReference type="GO" id="GO:0051281">
    <property type="term" value="P:positive regulation of release of sequestered calcium ion into cytosol"/>
    <property type="evidence" value="ECO:0007669"/>
    <property type="project" value="Ensembl"/>
</dbReference>
<dbReference type="GeneTree" id="ENSGT00940000161751"/>
<dbReference type="InterPro" id="IPR039809">
    <property type="entry name" value="Chemokine_b/g/d"/>
</dbReference>
<reference evidence="9 10" key="1">
    <citation type="journal article" date="2011" name="Nature">
        <title>A high-resolution map of human evolutionary constraint using 29 mammals.</title>
        <authorList>
            <person name="Lindblad-Toh K."/>
            <person name="Garber M."/>
            <person name="Zuk O."/>
            <person name="Lin M.F."/>
            <person name="Parker B.J."/>
            <person name="Washietl S."/>
            <person name="Kheradpour P."/>
            <person name="Ernst J."/>
            <person name="Jordan G."/>
            <person name="Mauceli E."/>
            <person name="Ward L.D."/>
            <person name="Lowe C.B."/>
            <person name="Holloway A.K."/>
            <person name="Clamp M."/>
            <person name="Gnerre S."/>
            <person name="Alfoldi J."/>
            <person name="Beal K."/>
            <person name="Chang J."/>
            <person name="Clawson H."/>
            <person name="Cuff J."/>
            <person name="Di Palma F."/>
            <person name="Fitzgerald S."/>
            <person name="Flicek P."/>
            <person name="Guttman M."/>
            <person name="Hubisz M.J."/>
            <person name="Jaffe D.B."/>
            <person name="Jungreis I."/>
            <person name="Kent W.J."/>
            <person name="Kostka D."/>
            <person name="Lara M."/>
            <person name="Martins A.L."/>
            <person name="Massingham T."/>
            <person name="Moltke I."/>
            <person name="Raney B.J."/>
            <person name="Rasmussen M.D."/>
            <person name="Robinson J."/>
            <person name="Stark A."/>
            <person name="Vilella A.J."/>
            <person name="Wen J."/>
            <person name="Xie X."/>
            <person name="Zody M.C."/>
            <person name="Baldwin J."/>
            <person name="Bloom T."/>
            <person name="Chin C.W."/>
            <person name="Heiman D."/>
            <person name="Nicol R."/>
            <person name="Nusbaum C."/>
            <person name="Young S."/>
            <person name="Wilkinson J."/>
            <person name="Worley K.C."/>
            <person name="Kovar C.L."/>
            <person name="Muzny D.M."/>
            <person name="Gibbs R.A."/>
            <person name="Cree A."/>
            <person name="Dihn H.H."/>
            <person name="Fowler G."/>
            <person name="Jhangiani S."/>
            <person name="Joshi V."/>
            <person name="Lee S."/>
            <person name="Lewis L.R."/>
            <person name="Nazareth L.V."/>
            <person name="Okwuonu G."/>
            <person name="Santibanez J."/>
            <person name="Warren W.C."/>
            <person name="Mardis E.R."/>
            <person name="Weinstock G.M."/>
            <person name="Wilson R.K."/>
            <person name="Delehaunty K."/>
            <person name="Dooling D."/>
            <person name="Fronik C."/>
            <person name="Fulton L."/>
            <person name="Fulton B."/>
            <person name="Graves T."/>
            <person name="Minx P."/>
            <person name="Sodergren E."/>
            <person name="Birney E."/>
            <person name="Margulies E.H."/>
            <person name="Herrero J."/>
            <person name="Green E.D."/>
            <person name="Haussler D."/>
            <person name="Siepel A."/>
            <person name="Goldman N."/>
            <person name="Pollard K.S."/>
            <person name="Pedersen J.S."/>
            <person name="Lander E.S."/>
            <person name="Kellis M."/>
        </authorList>
    </citation>
    <scope>NUCLEOTIDE SEQUENCE [LARGE SCALE GENOMIC DNA]</scope>
    <source>
        <strain evidence="9 10">Thorbecke inbred</strain>
    </source>
</reference>
<keyword evidence="4 6" id="KW-0964">Secreted</keyword>
<dbReference type="CDD" id="cd00273">
    <property type="entry name" value="Chemokine_CXC"/>
    <property type="match status" value="1"/>
</dbReference>
<dbReference type="SMART" id="SM00199">
    <property type="entry name" value="SCY"/>
    <property type="match status" value="1"/>
</dbReference>
<dbReference type="PANTHER" id="PTHR12015">
    <property type="entry name" value="SMALL INDUCIBLE CYTOKINE A"/>
    <property type="match status" value="1"/>
</dbReference>
<dbReference type="GO" id="GO:0007189">
    <property type="term" value="P:adenylate cyclase-activating G protein-coupled receptor signaling pathway"/>
    <property type="evidence" value="ECO:0007669"/>
    <property type="project" value="Ensembl"/>
</dbReference>
<organism evidence="9 10">
    <name type="scientific">Oryctolagus cuniculus</name>
    <name type="common">Rabbit</name>
    <dbReference type="NCBI Taxonomy" id="9986"/>
    <lineage>
        <taxon>Eukaryota</taxon>
        <taxon>Metazoa</taxon>
        <taxon>Chordata</taxon>
        <taxon>Craniata</taxon>
        <taxon>Vertebrata</taxon>
        <taxon>Euteleostomi</taxon>
        <taxon>Mammalia</taxon>
        <taxon>Eutheria</taxon>
        <taxon>Euarchontoglires</taxon>
        <taxon>Glires</taxon>
        <taxon>Lagomorpha</taxon>
        <taxon>Leporidae</taxon>
        <taxon>Oryctolagus</taxon>
    </lineage>
</organism>
<dbReference type="InterPro" id="IPR018048">
    <property type="entry name" value="Chemokine_CXC_CS"/>
</dbReference>
<sequence length="153" mass="17268">MVPKSMFCKEFLRLPIQYKSDLTGLHSTTMKKSCVLFLLGFTFLVLIGVQGSPIMRNGRCSCISSTQGKIHLQSLKDLKQFSPSPSCGKTEIIATKKDGTQICLNPDSTEVKELVEKWKKQSSPKKKQKKGKKQRKVKKSLKKSQRPHQKKTA</sequence>
<dbReference type="Bgee" id="ENSOCUG00000029588">
    <property type="expression patterns" value="Expressed in liver and 6 other cell types or tissues"/>
</dbReference>
<name>U3KNX2_RABIT</name>
<comment type="similarity">
    <text evidence="2 6">Belongs to the intercrine alpha (chemokine CxC) family.</text>
</comment>
<dbReference type="SUPFAM" id="SSF54117">
    <property type="entry name" value="Interleukin 8-like chemokines"/>
    <property type="match status" value="1"/>
</dbReference>
<proteinExistence type="inferred from homology"/>
<dbReference type="KEGG" id="ocu:103350772"/>
<dbReference type="CTD" id="4283"/>
<keyword evidence="10" id="KW-1185">Reference proteome</keyword>
<evidence type="ECO:0000313" key="9">
    <source>
        <dbReference type="Ensembl" id="ENSOCUP00000026932.2"/>
    </source>
</evidence>
<evidence type="ECO:0000256" key="2">
    <source>
        <dbReference type="ARBA" id="ARBA00010665"/>
    </source>
</evidence>
<dbReference type="GO" id="GO:0090023">
    <property type="term" value="P:positive regulation of neutrophil chemotaxis"/>
    <property type="evidence" value="ECO:0007669"/>
    <property type="project" value="UniProtKB-ARBA"/>
</dbReference>
<keyword evidence="3 6" id="KW-0202">Cytokine</keyword>
<dbReference type="InterPro" id="IPR036048">
    <property type="entry name" value="Interleukin_8-like_sf"/>
</dbReference>
<dbReference type="SMR" id="U3KNX2"/>
<dbReference type="GO" id="GO:0048248">
    <property type="term" value="F:CXCR3 chemokine receptor binding"/>
    <property type="evidence" value="ECO:0007669"/>
    <property type="project" value="Ensembl"/>
</dbReference>
<dbReference type="eggNOG" id="ENOG502TDRN">
    <property type="taxonomic scope" value="Eukaryota"/>
</dbReference>
<dbReference type="HOGENOM" id="CLU_143902_2_2_1"/>
<comment type="subcellular location">
    <subcellularLocation>
        <location evidence="1 6">Secreted</location>
    </subcellularLocation>
</comment>
<keyword evidence="5" id="KW-1015">Disulfide bond</keyword>
<dbReference type="PANTHER" id="PTHR12015:SF210">
    <property type="entry name" value="C-X-C MOTIF CHEMOKINE 9"/>
    <property type="match status" value="1"/>
</dbReference>
<evidence type="ECO:0000256" key="5">
    <source>
        <dbReference type="ARBA" id="ARBA00023157"/>
    </source>
</evidence>
<dbReference type="GO" id="GO:0006952">
    <property type="term" value="P:defense response"/>
    <property type="evidence" value="ECO:0007669"/>
    <property type="project" value="InterPro"/>
</dbReference>
<feature type="region of interest" description="Disordered" evidence="7">
    <location>
        <begin position="115"/>
        <end position="153"/>
    </location>
</feature>
<evidence type="ECO:0000313" key="10">
    <source>
        <dbReference type="Proteomes" id="UP000001811"/>
    </source>
</evidence>
<dbReference type="GO" id="GO:0006955">
    <property type="term" value="P:immune response"/>
    <property type="evidence" value="ECO:0007669"/>
    <property type="project" value="InterPro"/>
</dbReference>
<dbReference type="InParanoid" id="U3KNX2"/>
<dbReference type="InterPro" id="IPR001811">
    <property type="entry name" value="Chemokine_IL8-like_dom"/>
</dbReference>
<dbReference type="PRINTS" id="PR00437">
    <property type="entry name" value="SMALLCYTKCXC"/>
</dbReference>
<evidence type="ECO:0000256" key="3">
    <source>
        <dbReference type="ARBA" id="ARBA00022514"/>
    </source>
</evidence>
<dbReference type="InterPro" id="IPR033899">
    <property type="entry name" value="CXC_Chemokine_domain"/>
</dbReference>
<dbReference type="OrthoDB" id="9948647at2759"/>
<evidence type="ECO:0000256" key="7">
    <source>
        <dbReference type="SAM" id="MobiDB-lite"/>
    </source>
</evidence>
<dbReference type="GO" id="GO:0042127">
    <property type="term" value="P:regulation of cell population proliferation"/>
    <property type="evidence" value="ECO:0007669"/>
    <property type="project" value="Ensembl"/>
</dbReference>
<evidence type="ECO:0000256" key="6">
    <source>
        <dbReference type="RuleBase" id="RU361149"/>
    </source>
</evidence>